<sequence>VAQLQDELITSQTKLETVKEECNERNAQLAEKVNEVTELLKEKASVEEENEQWVVKVSDAMVKNWKLEKKISSLESLVTLLRSTRNETSEEVDQLAVCTESLERKNQEWKVILMFTVVEQDFLLAG</sequence>
<proteinExistence type="predicted"/>
<keyword evidence="3" id="KW-1185">Reference proteome</keyword>
<feature type="coiled-coil region" evidence="1">
    <location>
        <begin position="1"/>
        <end position="56"/>
    </location>
</feature>
<evidence type="ECO:0000313" key="2">
    <source>
        <dbReference type="EMBL" id="KAG9461242.1"/>
    </source>
</evidence>
<organism evidence="2 3">
    <name type="scientific">Eleutherodactylus coqui</name>
    <name type="common">Puerto Rican coqui</name>
    <dbReference type="NCBI Taxonomy" id="57060"/>
    <lineage>
        <taxon>Eukaryota</taxon>
        <taxon>Metazoa</taxon>
        <taxon>Chordata</taxon>
        <taxon>Craniata</taxon>
        <taxon>Vertebrata</taxon>
        <taxon>Euteleostomi</taxon>
        <taxon>Amphibia</taxon>
        <taxon>Batrachia</taxon>
        <taxon>Anura</taxon>
        <taxon>Neobatrachia</taxon>
        <taxon>Hyloidea</taxon>
        <taxon>Eleutherodactylidae</taxon>
        <taxon>Eleutherodactylinae</taxon>
        <taxon>Eleutherodactylus</taxon>
        <taxon>Eleutherodactylus</taxon>
    </lineage>
</organism>
<reference evidence="2" key="1">
    <citation type="thesis" date="2020" institute="ProQuest LLC" country="789 East Eisenhower Parkway, Ann Arbor, MI, USA">
        <title>Comparative Genomics and Chromosome Evolution.</title>
        <authorList>
            <person name="Mudd A.B."/>
        </authorList>
    </citation>
    <scope>NUCLEOTIDE SEQUENCE</scope>
    <source>
        <strain evidence="2">HN-11 Male</strain>
        <tissue evidence="2">Kidney and liver</tissue>
    </source>
</reference>
<accession>A0A8J6C2S6</accession>
<name>A0A8J6C2S6_ELECQ</name>
<evidence type="ECO:0000256" key="1">
    <source>
        <dbReference type="SAM" id="Coils"/>
    </source>
</evidence>
<gene>
    <name evidence="2" type="ORF">GDO78_017557</name>
</gene>
<dbReference type="EMBL" id="WNTK01025583">
    <property type="protein sequence ID" value="KAG9461242.1"/>
    <property type="molecule type" value="Genomic_DNA"/>
</dbReference>
<evidence type="ECO:0000313" key="3">
    <source>
        <dbReference type="Proteomes" id="UP000770717"/>
    </source>
</evidence>
<dbReference type="AlphaFoldDB" id="A0A8J6C2S6"/>
<protein>
    <submittedName>
        <fullName evidence="2">Uncharacterized protein</fullName>
    </submittedName>
</protein>
<feature type="non-terminal residue" evidence="2">
    <location>
        <position position="126"/>
    </location>
</feature>
<dbReference type="Proteomes" id="UP000770717">
    <property type="component" value="Unassembled WGS sequence"/>
</dbReference>
<comment type="caution">
    <text evidence="2">The sequence shown here is derived from an EMBL/GenBank/DDBJ whole genome shotgun (WGS) entry which is preliminary data.</text>
</comment>
<keyword evidence="1" id="KW-0175">Coiled coil</keyword>